<keyword evidence="1" id="KW-0472">Membrane</keyword>
<dbReference type="RefSeq" id="WP_078186242.1">
    <property type="nucleotide sequence ID" value="NZ_CP184769.1"/>
</dbReference>
<dbReference type="EMBL" id="MUAU01000005">
    <property type="protein sequence ID" value="OOR76478.1"/>
    <property type="molecule type" value="Genomic_DNA"/>
</dbReference>
<dbReference type="EMBL" id="WBPB01000018">
    <property type="protein sequence ID" value="KAB2499930.1"/>
    <property type="molecule type" value="Genomic_DNA"/>
</dbReference>
<comment type="caution">
    <text evidence="3">The sequence shown here is derived from an EMBL/GenBank/DDBJ whole genome shotgun (WGS) entry which is preliminary data.</text>
</comment>
<dbReference type="Proteomes" id="UP000477920">
    <property type="component" value="Unassembled WGS sequence"/>
</dbReference>
<evidence type="ECO:0000256" key="1">
    <source>
        <dbReference type="SAM" id="Phobius"/>
    </source>
</evidence>
<feature type="transmembrane region" description="Helical" evidence="1">
    <location>
        <begin position="7"/>
        <end position="24"/>
    </location>
</feature>
<proteinExistence type="predicted"/>
<evidence type="ECO:0000313" key="5">
    <source>
        <dbReference type="Proteomes" id="UP000477920"/>
    </source>
</evidence>
<reference evidence="2 5" key="2">
    <citation type="submission" date="2019-10" db="EMBL/GenBank/DDBJ databases">
        <title>Bacillus from the desert of Cuatro Cinegas, Coahuila.</title>
        <authorList>
            <person name="Olmedo-Alvarez G."/>
            <person name="Saldana S."/>
            <person name="Barcelo D."/>
        </authorList>
    </citation>
    <scope>NUCLEOTIDE SEQUENCE [LARGE SCALE GENOMIC DNA]</scope>
    <source>
        <strain evidence="2 5">CH101a_3T</strain>
    </source>
</reference>
<protein>
    <submittedName>
        <fullName evidence="3">Uncharacterized protein</fullName>
    </submittedName>
</protein>
<reference evidence="3 4" key="1">
    <citation type="submission" date="2017-01" db="EMBL/GenBank/DDBJ databases">
        <title>Bacillus cereus isolates.</title>
        <authorList>
            <person name="Beno S.M."/>
        </authorList>
    </citation>
    <scope>NUCLEOTIDE SEQUENCE [LARGE SCALE GENOMIC DNA]</scope>
    <source>
        <strain evidence="3 4">FSL K6-1030</strain>
    </source>
</reference>
<keyword evidence="1" id="KW-1133">Transmembrane helix</keyword>
<dbReference type="AlphaFoldDB" id="A0A9X6BIB4"/>
<feature type="transmembrane region" description="Helical" evidence="1">
    <location>
        <begin position="30"/>
        <end position="47"/>
    </location>
</feature>
<dbReference type="Proteomes" id="UP000190641">
    <property type="component" value="Unassembled WGS sequence"/>
</dbReference>
<evidence type="ECO:0000313" key="3">
    <source>
        <dbReference type="EMBL" id="OOR76478.1"/>
    </source>
</evidence>
<evidence type="ECO:0000313" key="2">
    <source>
        <dbReference type="EMBL" id="KAB2499930.1"/>
    </source>
</evidence>
<organism evidence="3 4">
    <name type="scientific">Bacillus cereus</name>
    <dbReference type="NCBI Taxonomy" id="1396"/>
    <lineage>
        <taxon>Bacteria</taxon>
        <taxon>Bacillati</taxon>
        <taxon>Bacillota</taxon>
        <taxon>Bacilli</taxon>
        <taxon>Bacillales</taxon>
        <taxon>Bacillaceae</taxon>
        <taxon>Bacillus</taxon>
        <taxon>Bacillus cereus group</taxon>
    </lineage>
</organism>
<gene>
    <name evidence="3" type="ORF">BLX06_03145</name>
    <name evidence="2" type="ORF">F8158_09340</name>
</gene>
<keyword evidence="1" id="KW-0812">Transmembrane</keyword>
<accession>A0A9X6BIB4</accession>
<evidence type="ECO:0000313" key="4">
    <source>
        <dbReference type="Proteomes" id="UP000190641"/>
    </source>
</evidence>
<sequence>MKYIKPFFCLEIMLVFAICTRINMKWNLPLYVPILIGTIAVALLYYFHFQQTKSEKSSTM</sequence>
<name>A0A9X6BIB4_BACCE</name>